<gene>
    <name evidence="1" type="ORF">A11Y_153728</name>
</gene>
<dbReference type="RefSeq" id="WP_003679941.1">
    <property type="nucleotide sequence ID" value="NZ_AKFP01000075.1"/>
</dbReference>
<reference evidence="1 2" key="1">
    <citation type="submission" date="2012-05" db="EMBL/GenBank/DDBJ databases">
        <title>Complete Genome Sequence of Lactobacillus coryniformis CECT5711.</title>
        <authorList>
            <person name="Rodriguez J.M."/>
        </authorList>
    </citation>
    <scope>NUCLEOTIDE SEQUENCE [LARGE SCALE GENOMIC DNA]</scope>
    <source>
        <strain evidence="2">CECT5711</strain>
    </source>
</reference>
<dbReference type="Gene3D" id="1.10.287.1080">
    <property type="entry name" value="MazG-like"/>
    <property type="match status" value="1"/>
</dbReference>
<name>J2ZQK4_9LACO</name>
<proteinExistence type="predicted"/>
<dbReference type="GO" id="GO:0009143">
    <property type="term" value="P:nucleoside triphosphate catabolic process"/>
    <property type="evidence" value="ECO:0007669"/>
    <property type="project" value="InterPro"/>
</dbReference>
<dbReference type="SUPFAM" id="SSF101386">
    <property type="entry name" value="all-alpha NTP pyrophosphatases"/>
    <property type="match status" value="1"/>
</dbReference>
<protein>
    <submittedName>
        <fullName evidence="1">MazG nucleotide pyrophosphohydrolase</fullName>
    </submittedName>
</protein>
<dbReference type="InterPro" id="IPR025984">
    <property type="entry name" value="DCTPP"/>
</dbReference>
<dbReference type="InterPro" id="IPR052555">
    <property type="entry name" value="dCTP_Pyrophosphatase"/>
</dbReference>
<dbReference type="CDD" id="cd11537">
    <property type="entry name" value="NTP-PPase_RS21-C6_like"/>
    <property type="match status" value="1"/>
</dbReference>
<dbReference type="Pfam" id="PF12643">
    <property type="entry name" value="MazG-like"/>
    <property type="match status" value="1"/>
</dbReference>
<sequence length="105" mass="12559">MTDKYIQVIRKLIEFRDQRGWQKYHNLKDLALSLNLEASEVLEIFQWQPADTKLDDAQTQHLQEELADTLIYCFYMCDKLGVDPLDLVAKKIDFNQSRHWKTDNR</sequence>
<comment type="caution">
    <text evidence="1">The sequence shown here is derived from an EMBL/GenBank/DDBJ whole genome shotgun (WGS) entry which is preliminary data.</text>
</comment>
<keyword evidence="1" id="KW-0378">Hydrolase</keyword>
<dbReference type="PIRSF" id="PIRSF029826">
    <property type="entry name" value="UCP029826_pph"/>
    <property type="match status" value="1"/>
</dbReference>
<dbReference type="EMBL" id="AKFP01000075">
    <property type="protein sequence ID" value="EJN55161.1"/>
    <property type="molecule type" value="Genomic_DNA"/>
</dbReference>
<evidence type="ECO:0000313" key="1">
    <source>
        <dbReference type="EMBL" id="EJN55161.1"/>
    </source>
</evidence>
<dbReference type="AlphaFoldDB" id="J2ZQK4"/>
<dbReference type="PANTHER" id="PTHR46523:SF1">
    <property type="entry name" value="DCTP PYROPHOSPHATASE 1"/>
    <property type="match status" value="1"/>
</dbReference>
<accession>J2ZQK4</accession>
<evidence type="ECO:0000313" key="2">
    <source>
        <dbReference type="Proteomes" id="UP000007271"/>
    </source>
</evidence>
<dbReference type="GO" id="GO:0047429">
    <property type="term" value="F:nucleoside triphosphate diphosphatase activity"/>
    <property type="evidence" value="ECO:0007669"/>
    <property type="project" value="InterPro"/>
</dbReference>
<dbReference type="PATRIC" id="fig|1185325.3.peg.2292"/>
<dbReference type="STRING" id="1185325.A11Y_153728"/>
<organism evidence="1 2">
    <name type="scientific">Loigolactobacillus coryniformis subsp. coryniformis CECT 5711</name>
    <dbReference type="NCBI Taxonomy" id="1185325"/>
    <lineage>
        <taxon>Bacteria</taxon>
        <taxon>Bacillati</taxon>
        <taxon>Bacillota</taxon>
        <taxon>Bacilli</taxon>
        <taxon>Lactobacillales</taxon>
        <taxon>Lactobacillaceae</taxon>
        <taxon>Loigolactobacillus</taxon>
    </lineage>
</organism>
<dbReference type="Proteomes" id="UP000007271">
    <property type="component" value="Unassembled WGS sequence"/>
</dbReference>
<dbReference type="PANTHER" id="PTHR46523">
    <property type="entry name" value="DCTP PYROPHOSPHATASE 1"/>
    <property type="match status" value="1"/>
</dbReference>